<evidence type="ECO:0000259" key="3">
    <source>
        <dbReference type="PROSITE" id="PS50110"/>
    </source>
</evidence>
<dbReference type="Pfam" id="PF00072">
    <property type="entry name" value="Response_reg"/>
    <property type="match status" value="1"/>
</dbReference>
<dbReference type="InterPro" id="IPR001789">
    <property type="entry name" value="Sig_transdc_resp-reg_receiver"/>
</dbReference>
<dbReference type="PANTHER" id="PTHR44591:SF3">
    <property type="entry name" value="RESPONSE REGULATORY DOMAIN-CONTAINING PROTEIN"/>
    <property type="match status" value="1"/>
</dbReference>
<organism evidence="4 5">
    <name type="scientific">Microcoleus asticus IPMA8</name>
    <dbReference type="NCBI Taxonomy" id="2563858"/>
    <lineage>
        <taxon>Bacteria</taxon>
        <taxon>Bacillati</taxon>
        <taxon>Cyanobacteriota</taxon>
        <taxon>Cyanophyceae</taxon>
        <taxon>Oscillatoriophycideae</taxon>
        <taxon>Oscillatoriales</taxon>
        <taxon>Microcoleaceae</taxon>
        <taxon>Microcoleus</taxon>
        <taxon>Microcoleus asticus</taxon>
    </lineage>
</organism>
<protein>
    <submittedName>
        <fullName evidence="4">Nitrogen regulation protein NR(I)</fullName>
    </submittedName>
</protein>
<dbReference type="PROSITE" id="PS50110">
    <property type="entry name" value="RESPONSE_REGULATORY"/>
    <property type="match status" value="1"/>
</dbReference>
<proteinExistence type="predicted"/>
<keyword evidence="1 2" id="KW-0597">Phosphoprotein</keyword>
<evidence type="ECO:0000313" key="4">
    <source>
        <dbReference type="EMBL" id="NQE38292.1"/>
    </source>
</evidence>
<dbReference type="SUPFAM" id="SSF52172">
    <property type="entry name" value="CheY-like"/>
    <property type="match status" value="1"/>
</dbReference>
<dbReference type="RefSeq" id="WP_172192928.1">
    <property type="nucleotide sequence ID" value="NZ_SRRZ01000200.1"/>
</dbReference>
<evidence type="ECO:0000256" key="2">
    <source>
        <dbReference type="PROSITE-ProRule" id="PRU00169"/>
    </source>
</evidence>
<keyword evidence="5" id="KW-1185">Reference proteome</keyword>
<feature type="modified residue" description="4-aspartylphosphate" evidence="2">
    <location>
        <position position="58"/>
    </location>
</feature>
<dbReference type="InterPro" id="IPR011006">
    <property type="entry name" value="CheY-like_superfamily"/>
</dbReference>
<dbReference type="EMBL" id="SRRZ01000200">
    <property type="protein sequence ID" value="NQE38292.1"/>
    <property type="molecule type" value="Genomic_DNA"/>
</dbReference>
<comment type="caution">
    <text evidence="4">The sequence shown here is derived from an EMBL/GenBank/DDBJ whole genome shotgun (WGS) entry which is preliminary data.</text>
</comment>
<dbReference type="SMART" id="SM00448">
    <property type="entry name" value="REC"/>
    <property type="match status" value="1"/>
</dbReference>
<accession>A0ABX2D6N1</accession>
<reference evidence="4 5" key="1">
    <citation type="journal article" date="2020" name="Sci. Rep.">
        <title>A novel cyanobacterial geosmin producer, revising GeoA distribution and dispersion patterns in Bacteria.</title>
        <authorList>
            <person name="Churro C."/>
            <person name="Semedo-Aguiar A.P."/>
            <person name="Silva A.D."/>
            <person name="Pereira-Leal J.B."/>
            <person name="Leite R.B."/>
        </authorList>
    </citation>
    <scope>NUCLEOTIDE SEQUENCE [LARGE SCALE GENOMIC DNA]</scope>
    <source>
        <strain evidence="4 5">IPMA8</strain>
    </source>
</reference>
<evidence type="ECO:0000256" key="1">
    <source>
        <dbReference type="ARBA" id="ARBA00022553"/>
    </source>
</evidence>
<sequence>MKVMVVDDEEDIQSLFTQKFRKEIKAGLIHFYFALSAEAALDYLENHKEASIVLILSDINMPGMNGIELLRIIKEKFPDLKVFMITAYGDERNYQTAIAYGADDYITKPVNFESLKNKIINLE</sequence>
<name>A0ABX2D6N1_9CYAN</name>
<dbReference type="Proteomes" id="UP000702425">
    <property type="component" value="Unassembled WGS sequence"/>
</dbReference>
<dbReference type="PANTHER" id="PTHR44591">
    <property type="entry name" value="STRESS RESPONSE REGULATOR PROTEIN 1"/>
    <property type="match status" value="1"/>
</dbReference>
<dbReference type="Gene3D" id="3.40.50.2300">
    <property type="match status" value="1"/>
</dbReference>
<gene>
    <name evidence="4" type="primary">glnG</name>
    <name evidence="4" type="ORF">E5S67_06077</name>
</gene>
<dbReference type="InterPro" id="IPR050595">
    <property type="entry name" value="Bact_response_regulator"/>
</dbReference>
<feature type="domain" description="Response regulatory" evidence="3">
    <location>
        <begin position="2"/>
        <end position="123"/>
    </location>
</feature>
<evidence type="ECO:0000313" key="5">
    <source>
        <dbReference type="Proteomes" id="UP000702425"/>
    </source>
</evidence>